<dbReference type="AlphaFoldDB" id="A0AAD7Z9F7"/>
<evidence type="ECO:0000313" key="2">
    <source>
        <dbReference type="EMBL" id="KAJ9576378.1"/>
    </source>
</evidence>
<feature type="transmembrane region" description="Helical" evidence="1">
    <location>
        <begin position="20"/>
        <end position="41"/>
    </location>
</feature>
<protein>
    <submittedName>
        <fullName evidence="2">Uncharacterized protein</fullName>
    </submittedName>
</protein>
<keyword evidence="1" id="KW-1133">Transmembrane helix</keyword>
<keyword evidence="3" id="KW-1185">Reference proteome</keyword>
<reference evidence="2" key="1">
    <citation type="journal article" date="2023" name="IScience">
        <title>Live-bearing cockroach genome reveals convergent evolutionary mechanisms linked to viviparity in insects and beyond.</title>
        <authorList>
            <person name="Fouks B."/>
            <person name="Harrison M.C."/>
            <person name="Mikhailova A.A."/>
            <person name="Marchal E."/>
            <person name="English S."/>
            <person name="Carruthers M."/>
            <person name="Jennings E.C."/>
            <person name="Chiamaka E.L."/>
            <person name="Frigard R.A."/>
            <person name="Pippel M."/>
            <person name="Attardo G.M."/>
            <person name="Benoit J.B."/>
            <person name="Bornberg-Bauer E."/>
            <person name="Tobe S.S."/>
        </authorList>
    </citation>
    <scope>NUCLEOTIDE SEQUENCE</scope>
    <source>
        <strain evidence="2">Stay&amp;Tobe</strain>
    </source>
</reference>
<accession>A0AAD7Z9F7</accession>
<keyword evidence="1" id="KW-0472">Membrane</keyword>
<organism evidence="2 3">
    <name type="scientific">Diploptera punctata</name>
    <name type="common">Pacific beetle cockroach</name>
    <dbReference type="NCBI Taxonomy" id="6984"/>
    <lineage>
        <taxon>Eukaryota</taxon>
        <taxon>Metazoa</taxon>
        <taxon>Ecdysozoa</taxon>
        <taxon>Arthropoda</taxon>
        <taxon>Hexapoda</taxon>
        <taxon>Insecta</taxon>
        <taxon>Pterygota</taxon>
        <taxon>Neoptera</taxon>
        <taxon>Polyneoptera</taxon>
        <taxon>Dictyoptera</taxon>
        <taxon>Blattodea</taxon>
        <taxon>Blaberoidea</taxon>
        <taxon>Blaberidae</taxon>
        <taxon>Diplopterinae</taxon>
        <taxon>Diploptera</taxon>
    </lineage>
</organism>
<name>A0AAD7Z9F7_DIPPU</name>
<feature type="non-terminal residue" evidence="2">
    <location>
        <position position="1"/>
    </location>
</feature>
<gene>
    <name evidence="2" type="ORF">L9F63_006734</name>
</gene>
<keyword evidence="1" id="KW-0812">Transmembrane</keyword>
<evidence type="ECO:0000313" key="3">
    <source>
        <dbReference type="Proteomes" id="UP001233999"/>
    </source>
</evidence>
<reference evidence="2" key="2">
    <citation type="submission" date="2023-05" db="EMBL/GenBank/DDBJ databases">
        <authorList>
            <person name="Fouks B."/>
        </authorList>
    </citation>
    <scope>NUCLEOTIDE SEQUENCE</scope>
    <source>
        <strain evidence="2">Stay&amp;Tobe</strain>
        <tissue evidence="2">Testes</tissue>
    </source>
</reference>
<sequence length="172" mass="21060">TTYYSRFYRKFYRAVYHIHLVLTSIYFLYNNLLAFLSTLLMHYSNQLIYYPFSFFRCVTLFLGGTFFLNYETMFYDFSDVHTSNSFPTPCMEIMPFLFHYIYFLCKEHFCKIHDFFSCCFSVFSRGFSTTIIRRTFFLLFKCSRNRFRNLSRFHPQHFHGRCVVLKNHLLLP</sequence>
<comment type="caution">
    <text evidence="2">The sequence shown here is derived from an EMBL/GenBank/DDBJ whole genome shotgun (WGS) entry which is preliminary data.</text>
</comment>
<proteinExistence type="predicted"/>
<dbReference type="EMBL" id="JASPKZ010009795">
    <property type="protein sequence ID" value="KAJ9576378.1"/>
    <property type="molecule type" value="Genomic_DNA"/>
</dbReference>
<evidence type="ECO:0000256" key="1">
    <source>
        <dbReference type="SAM" id="Phobius"/>
    </source>
</evidence>
<feature type="non-terminal residue" evidence="2">
    <location>
        <position position="172"/>
    </location>
</feature>
<feature type="transmembrane region" description="Helical" evidence="1">
    <location>
        <begin position="47"/>
        <end position="68"/>
    </location>
</feature>
<dbReference type="Proteomes" id="UP001233999">
    <property type="component" value="Unassembled WGS sequence"/>
</dbReference>